<evidence type="ECO:0000313" key="2">
    <source>
        <dbReference type="Proteomes" id="UP001057520"/>
    </source>
</evidence>
<evidence type="ECO:0000313" key="1">
    <source>
        <dbReference type="EMBL" id="USQ97237.1"/>
    </source>
</evidence>
<dbReference type="Proteomes" id="UP001057520">
    <property type="component" value="Chromosome"/>
</dbReference>
<keyword evidence="2" id="KW-1185">Reference proteome</keyword>
<dbReference type="Pfam" id="PF10109">
    <property type="entry name" value="Phage_TAC_7"/>
    <property type="match status" value="1"/>
</dbReference>
<dbReference type="EMBL" id="CP096040">
    <property type="protein sequence ID" value="USQ97237.1"/>
    <property type="molecule type" value="Genomic_DNA"/>
</dbReference>
<gene>
    <name evidence="1" type="ORF">MZV50_06760</name>
</gene>
<reference evidence="1 2" key="1">
    <citation type="submission" date="2022-04" db="EMBL/GenBank/DDBJ databases">
        <title>Genome sequence of soybean root-associated Caulobacter segnis RL271.</title>
        <authorList>
            <person name="Longley R."/>
            <person name="Bonito G."/>
            <person name="Trigodet F."/>
            <person name="Crosson S."/>
            <person name="Fiebig A."/>
        </authorList>
    </citation>
    <scope>NUCLEOTIDE SEQUENCE [LARGE SCALE GENOMIC DNA]</scope>
    <source>
        <strain evidence="1 2">RL271</strain>
    </source>
</reference>
<accession>A0ABY4ZWM9</accession>
<proteinExistence type="predicted"/>
<name>A0ABY4ZWM9_9CAUL</name>
<sequence length="92" mass="9635">MPVITLKKPIEHDGKTYETIDFDPTVNQLERFEADVAAGGDQVPLVKAMISQAAEVPVEVVGEMRLSDIMKFAQAIDGPFGAGSTSSAAGGA</sequence>
<dbReference type="InterPro" id="IPR019289">
    <property type="entry name" value="Phage_tail_E/E"/>
</dbReference>
<organism evidence="1 2">
    <name type="scientific">Caulobacter segnis</name>
    <dbReference type="NCBI Taxonomy" id="88688"/>
    <lineage>
        <taxon>Bacteria</taxon>
        <taxon>Pseudomonadati</taxon>
        <taxon>Pseudomonadota</taxon>
        <taxon>Alphaproteobacteria</taxon>
        <taxon>Caulobacterales</taxon>
        <taxon>Caulobacteraceae</taxon>
        <taxon>Caulobacter</taxon>
    </lineage>
</organism>
<protein>
    <submittedName>
        <fullName evidence="1">Phage tail assembly protein</fullName>
    </submittedName>
</protein>